<name>A0A017RZJ3_9CLOT</name>
<evidence type="ECO:0000256" key="8">
    <source>
        <dbReference type="ARBA" id="ARBA00023065"/>
    </source>
</evidence>
<dbReference type="GO" id="GO:0046933">
    <property type="term" value="F:proton-transporting ATP synthase activity, rotational mechanism"/>
    <property type="evidence" value="ECO:0007669"/>
    <property type="project" value="UniProtKB-UniRule"/>
</dbReference>
<keyword evidence="6 11" id="KW-0375">Hydrogen ion transport</keyword>
<keyword evidence="10 11" id="KW-0066">ATP synthesis</keyword>
<keyword evidence="3 11" id="KW-0813">Transport</keyword>
<dbReference type="SUPFAM" id="SSF81336">
    <property type="entry name" value="F1F0 ATP synthase subunit A"/>
    <property type="match status" value="1"/>
</dbReference>
<proteinExistence type="inferred from homology"/>
<feature type="transmembrane region" description="Helical" evidence="11">
    <location>
        <begin position="84"/>
        <end position="103"/>
    </location>
</feature>
<keyword evidence="5 11" id="KW-0812">Transmembrane</keyword>
<dbReference type="STRING" id="1403537.Q428_00610"/>
<dbReference type="PRINTS" id="PR00123">
    <property type="entry name" value="ATPASEA"/>
</dbReference>
<dbReference type="InterPro" id="IPR000568">
    <property type="entry name" value="ATP_synth_F0_asu"/>
</dbReference>
<evidence type="ECO:0000313" key="13">
    <source>
        <dbReference type="EMBL" id="EYE89824.1"/>
    </source>
</evidence>
<evidence type="ECO:0000256" key="7">
    <source>
        <dbReference type="ARBA" id="ARBA00022989"/>
    </source>
</evidence>
<evidence type="ECO:0000256" key="1">
    <source>
        <dbReference type="ARBA" id="ARBA00004141"/>
    </source>
</evidence>
<dbReference type="AlphaFoldDB" id="A0A017RZJ3"/>
<dbReference type="PROSITE" id="PS00449">
    <property type="entry name" value="ATPASE_A"/>
    <property type="match status" value="1"/>
</dbReference>
<feature type="transmembrane region" description="Helical" evidence="11">
    <location>
        <begin position="55"/>
        <end position="77"/>
    </location>
</feature>
<protein>
    <recommendedName>
        <fullName evidence="11 12">ATP synthase subunit a</fullName>
    </recommendedName>
    <alternativeName>
        <fullName evidence="11">ATP synthase F0 sector subunit a</fullName>
    </alternativeName>
    <alternativeName>
        <fullName evidence="11">F-ATPase subunit 6</fullName>
    </alternativeName>
</protein>
<keyword evidence="7 11" id="KW-1133">Transmembrane helix</keyword>
<evidence type="ECO:0000256" key="11">
    <source>
        <dbReference type="HAMAP-Rule" id="MF_01393"/>
    </source>
</evidence>
<gene>
    <name evidence="11" type="primary">atpB</name>
    <name evidence="13" type="ORF">Q428_00610</name>
</gene>
<feature type="transmembrane region" description="Helical" evidence="11">
    <location>
        <begin position="168"/>
        <end position="185"/>
    </location>
</feature>
<dbReference type="InterPro" id="IPR035908">
    <property type="entry name" value="F0_ATP_A_sf"/>
</dbReference>
<keyword evidence="14" id="KW-1185">Reference proteome</keyword>
<dbReference type="PANTHER" id="PTHR42823:SF3">
    <property type="entry name" value="ATP SYNTHASE SUBUNIT A, CHLOROPLASTIC"/>
    <property type="match status" value="1"/>
</dbReference>
<dbReference type="HAMAP" id="MF_01393">
    <property type="entry name" value="ATP_synth_a_bact"/>
    <property type="match status" value="1"/>
</dbReference>
<dbReference type="PANTHER" id="PTHR42823">
    <property type="entry name" value="ATP SYNTHASE SUBUNIT A, CHLOROPLASTIC"/>
    <property type="match status" value="1"/>
</dbReference>
<organism evidence="13 14">
    <name type="scientific">Fervidicella metallireducens AeB</name>
    <dbReference type="NCBI Taxonomy" id="1403537"/>
    <lineage>
        <taxon>Bacteria</taxon>
        <taxon>Bacillati</taxon>
        <taxon>Bacillota</taxon>
        <taxon>Clostridia</taxon>
        <taxon>Eubacteriales</taxon>
        <taxon>Clostridiaceae</taxon>
        <taxon>Fervidicella</taxon>
    </lineage>
</organism>
<dbReference type="InterPro" id="IPR023011">
    <property type="entry name" value="ATP_synth_F0_asu_AS"/>
</dbReference>
<dbReference type="EMBL" id="AZQP01000001">
    <property type="protein sequence ID" value="EYE89824.1"/>
    <property type="molecule type" value="Genomic_DNA"/>
</dbReference>
<keyword evidence="8 11" id="KW-0406">Ion transport</keyword>
<dbReference type="InterPro" id="IPR045082">
    <property type="entry name" value="ATP_syn_F0_a_bact/chloroplast"/>
</dbReference>
<dbReference type="GO" id="GO:0005886">
    <property type="term" value="C:plasma membrane"/>
    <property type="evidence" value="ECO:0007669"/>
    <property type="project" value="UniProtKB-SubCell"/>
</dbReference>
<evidence type="ECO:0000313" key="14">
    <source>
        <dbReference type="Proteomes" id="UP000019681"/>
    </source>
</evidence>
<accession>A0A017RZJ3</accession>
<dbReference type="GO" id="GO:0045259">
    <property type="term" value="C:proton-transporting ATP synthase complex"/>
    <property type="evidence" value="ECO:0007669"/>
    <property type="project" value="UniProtKB-KW"/>
</dbReference>
<dbReference type="Gene3D" id="1.20.120.220">
    <property type="entry name" value="ATP synthase, F0 complex, subunit A"/>
    <property type="match status" value="1"/>
</dbReference>
<reference evidence="13 14" key="1">
    <citation type="journal article" date="2014" name="Genome Announc.">
        <title>Draft Genome Sequence of Fervidicella metallireducens Strain AeBT, an Iron-Reducing Thermoanaerobe from the Great Artesian Basin.</title>
        <authorList>
            <person name="Patel B.K."/>
        </authorList>
    </citation>
    <scope>NUCLEOTIDE SEQUENCE [LARGE SCALE GENOMIC DNA]</scope>
    <source>
        <strain evidence="13 14">AeB</strain>
    </source>
</reference>
<dbReference type="NCBIfam" id="NF004484">
    <property type="entry name" value="PRK05815.3-2"/>
    <property type="match status" value="1"/>
</dbReference>
<evidence type="ECO:0000256" key="4">
    <source>
        <dbReference type="ARBA" id="ARBA00022547"/>
    </source>
</evidence>
<keyword evidence="9 11" id="KW-0472">Membrane</keyword>
<evidence type="ECO:0000256" key="6">
    <source>
        <dbReference type="ARBA" id="ARBA00022781"/>
    </source>
</evidence>
<feature type="transmembrane region" description="Helical" evidence="11">
    <location>
        <begin position="131"/>
        <end position="156"/>
    </location>
</feature>
<keyword evidence="11" id="KW-1003">Cell membrane</keyword>
<dbReference type="Proteomes" id="UP000019681">
    <property type="component" value="Unassembled WGS sequence"/>
</dbReference>
<dbReference type="Pfam" id="PF00119">
    <property type="entry name" value="ATP-synt_A"/>
    <property type="match status" value="1"/>
</dbReference>
<evidence type="ECO:0000256" key="2">
    <source>
        <dbReference type="ARBA" id="ARBA00006810"/>
    </source>
</evidence>
<evidence type="ECO:0000256" key="9">
    <source>
        <dbReference type="ARBA" id="ARBA00023136"/>
    </source>
</evidence>
<dbReference type="GO" id="GO:0042777">
    <property type="term" value="P:proton motive force-driven plasma membrane ATP synthesis"/>
    <property type="evidence" value="ECO:0007669"/>
    <property type="project" value="TreeGrafter"/>
</dbReference>
<sequence length="211" mass="23841">MLIQWGVMVFIIVLVTVLTKRLETIPHGSQIWIELIVEKINDLVRANMGEKFIGFAPYIGTIMIYILMLNLIGLLGLRPPTTDYSVALALALISFVLIHATAIKNNGLRHYLKGYSEPFPLLLPLNIIERVVVPVSLSLRLFGNMLAGVIIVELIYKGLSYLSNMVHIKLPLFAALIPIPFHIYFDIFDGIIQMFIFSMLTMIFIKTTSEH</sequence>
<comment type="subcellular location">
    <subcellularLocation>
        <location evidence="11 12">Cell membrane</location>
        <topology evidence="11 12">Multi-pass membrane protein</topology>
    </subcellularLocation>
    <subcellularLocation>
        <location evidence="1">Membrane</location>
        <topology evidence="1">Multi-pass membrane protein</topology>
    </subcellularLocation>
</comment>
<evidence type="ECO:0000256" key="12">
    <source>
        <dbReference type="RuleBase" id="RU000483"/>
    </source>
</evidence>
<evidence type="ECO:0000256" key="3">
    <source>
        <dbReference type="ARBA" id="ARBA00022448"/>
    </source>
</evidence>
<dbReference type="NCBIfam" id="TIGR01131">
    <property type="entry name" value="ATP_synt_6_or_A"/>
    <property type="match status" value="1"/>
</dbReference>
<evidence type="ECO:0000256" key="10">
    <source>
        <dbReference type="ARBA" id="ARBA00023310"/>
    </source>
</evidence>
<comment type="similarity">
    <text evidence="2 11 12">Belongs to the ATPase A chain family.</text>
</comment>
<comment type="function">
    <text evidence="11 12">Key component of the proton channel; it plays a direct role in the translocation of protons across the membrane.</text>
</comment>
<evidence type="ECO:0000256" key="5">
    <source>
        <dbReference type="ARBA" id="ARBA00022692"/>
    </source>
</evidence>
<dbReference type="CDD" id="cd00310">
    <property type="entry name" value="ATP-synt_Fo_a_6"/>
    <property type="match status" value="1"/>
</dbReference>
<keyword evidence="4 11" id="KW-0138">CF(0)</keyword>
<comment type="caution">
    <text evidence="13">The sequence shown here is derived from an EMBL/GenBank/DDBJ whole genome shotgun (WGS) entry which is preliminary data.</text>
</comment>